<feature type="compositionally biased region" description="Acidic residues" evidence="4">
    <location>
        <begin position="231"/>
        <end position="243"/>
    </location>
</feature>
<keyword evidence="6" id="KW-1185">Reference proteome</keyword>
<evidence type="ECO:0008006" key="7">
    <source>
        <dbReference type="Google" id="ProtNLM"/>
    </source>
</evidence>
<organism evidence="5 6">
    <name type="scientific">Hypholoma sublateritium (strain FD-334 SS-4)</name>
    <dbReference type="NCBI Taxonomy" id="945553"/>
    <lineage>
        <taxon>Eukaryota</taxon>
        <taxon>Fungi</taxon>
        <taxon>Dikarya</taxon>
        <taxon>Basidiomycota</taxon>
        <taxon>Agaricomycotina</taxon>
        <taxon>Agaricomycetes</taxon>
        <taxon>Agaricomycetidae</taxon>
        <taxon>Agaricales</taxon>
        <taxon>Agaricineae</taxon>
        <taxon>Strophariaceae</taxon>
        <taxon>Hypholoma</taxon>
    </lineage>
</organism>
<evidence type="ECO:0000256" key="2">
    <source>
        <dbReference type="ARBA" id="ARBA00009265"/>
    </source>
</evidence>
<dbReference type="EMBL" id="KN817530">
    <property type="protein sequence ID" value="KJA25751.1"/>
    <property type="molecule type" value="Genomic_DNA"/>
</dbReference>
<evidence type="ECO:0000313" key="6">
    <source>
        <dbReference type="Proteomes" id="UP000054270"/>
    </source>
</evidence>
<dbReference type="PANTHER" id="PTHR13471">
    <property type="entry name" value="TETRATRICOPEPTIDE-LIKE HELICAL"/>
    <property type="match status" value="1"/>
</dbReference>
<feature type="region of interest" description="Disordered" evidence="4">
    <location>
        <begin position="218"/>
        <end position="245"/>
    </location>
</feature>
<reference evidence="6" key="1">
    <citation type="submission" date="2014-04" db="EMBL/GenBank/DDBJ databases">
        <title>Evolutionary Origins and Diversification of the Mycorrhizal Mutualists.</title>
        <authorList>
            <consortium name="DOE Joint Genome Institute"/>
            <consortium name="Mycorrhizal Genomics Consortium"/>
            <person name="Kohler A."/>
            <person name="Kuo A."/>
            <person name="Nagy L.G."/>
            <person name="Floudas D."/>
            <person name="Copeland A."/>
            <person name="Barry K.W."/>
            <person name="Cichocki N."/>
            <person name="Veneault-Fourrey C."/>
            <person name="LaButti K."/>
            <person name="Lindquist E.A."/>
            <person name="Lipzen A."/>
            <person name="Lundell T."/>
            <person name="Morin E."/>
            <person name="Murat C."/>
            <person name="Riley R."/>
            <person name="Ohm R."/>
            <person name="Sun H."/>
            <person name="Tunlid A."/>
            <person name="Henrissat B."/>
            <person name="Grigoriev I.V."/>
            <person name="Hibbett D.S."/>
            <person name="Martin F."/>
        </authorList>
    </citation>
    <scope>NUCLEOTIDE SEQUENCE [LARGE SCALE GENOMIC DNA]</scope>
    <source>
        <strain evidence="6">FD-334 SS-4</strain>
    </source>
</reference>
<dbReference type="STRING" id="945553.A0A0D2PB06"/>
<dbReference type="InterPro" id="IPR011990">
    <property type="entry name" value="TPR-like_helical_dom_sf"/>
</dbReference>
<dbReference type="GO" id="GO:0031048">
    <property type="term" value="P:regulatory ncRNA-mediated heterochromatin formation"/>
    <property type="evidence" value="ECO:0007669"/>
    <property type="project" value="TreeGrafter"/>
</dbReference>
<feature type="compositionally biased region" description="Low complexity" evidence="4">
    <location>
        <begin position="220"/>
        <end position="230"/>
    </location>
</feature>
<name>A0A0D2PB06_HYPSF</name>
<dbReference type="SUPFAM" id="SSF48452">
    <property type="entry name" value="TPR-like"/>
    <property type="match status" value="1"/>
</dbReference>
<sequence length="1068" mass="119419">MTAPSFSSFPSSFLSFPHLGAEPTPNAEPSTSGKPDNGKRTDGGKKDDGRRERHSEREKPHRTTAKKERRVRNDSGRTEKQADSSGKPEANNSESTNVFFYSDYKGDPLNLEYGGLHIAHIPKHRLVAGGRNILGLPKGLVVLRRFGKGVEVGPSHYRKSSSLTDSSSRVALLQPPSRRIIPLVDGKKYQDEDGFIRFPSRRSRAVADFESYRSITVEQSNDLSDSSAASESEDNASSEDDNDQPVLSAHQETLKHLDQELGRNPDAVDTWLSLLQQTLSTIPITSKNATKARCEITVSILSRALSAAPQNARSKELRIPYLKAGEEIWHESKVRSEWDEALKGGGIELQMEWLEWKIRQGQNGIGGVINSATRSLSSLVGDDENSEIARIRTFWRVATALRGAGYCEQAMAMFQAQAELSFNVPPSVAKMSFEAQLDELEDFWESEVPRLGEKAAPGWASWYSSKASQHLVPSPQTVQASVISELDPYRQWANRELEADRRVCLPLRSDAEVADPYSTVLFSDIRPMMLIVKSRSAKCAFRLAWLSFLGLHTPGLSLATSHKLDWDDRWNLGHLTTPSMLNSIFPSVGNHGNLLTDTVAGVAIGREREYNTPFGPVRCWGSDVSGPLDHSSSDLSKPLRRGIWSAGDVQDVDKEVARSLFATLHLDNDDSEWNVLALAFEAALNLKNAAKLSKSLLSIHQDSLQLWNAHVQLERMRGRFNDARKIYQTILVGNASKQIQNRASLMWWNWAEMEWLSGDDQTALNVILKSVGLEGSRSGVTVLRAKRSLDDNAGSTRPQLVWNEQEGWIKLRALLELLTGNEPPKMLKVFDERLPPSSEGCSRESLVTSSLMMLYCYGTTLKRPMPPSLLRERAHSAFESYPNNSIILGILLEAERGQGIWGRVRTLLGGNNGKPKDVARRIEEVWVAGWEKGRWVSELERTRNGLASAVEHERTRASPVIWRIYIEFEIQARELLRAKRLLFRAIGECPLVKELYLLAFGPLRSVFQVHELNGLADTMAERGIRLHQNLDEILGVMDVVAEGGREGSDDSDDEIEHNARELRRLMPY</sequence>
<dbReference type="GO" id="GO:0071013">
    <property type="term" value="C:catalytic step 2 spliceosome"/>
    <property type="evidence" value="ECO:0007669"/>
    <property type="project" value="TreeGrafter"/>
</dbReference>
<dbReference type="InterPro" id="IPR013633">
    <property type="entry name" value="NRDE-2"/>
</dbReference>
<evidence type="ECO:0000256" key="4">
    <source>
        <dbReference type="SAM" id="MobiDB-lite"/>
    </source>
</evidence>
<evidence type="ECO:0000313" key="5">
    <source>
        <dbReference type="EMBL" id="KJA25751.1"/>
    </source>
</evidence>
<dbReference type="PANTHER" id="PTHR13471:SF0">
    <property type="entry name" value="NUCLEAR EXOSOME REGULATOR NRDE2"/>
    <property type="match status" value="1"/>
</dbReference>
<feature type="compositionally biased region" description="Low complexity" evidence="4">
    <location>
        <begin position="1"/>
        <end position="17"/>
    </location>
</feature>
<feature type="compositionally biased region" description="Basic and acidic residues" evidence="4">
    <location>
        <begin position="71"/>
        <end position="82"/>
    </location>
</feature>
<accession>A0A0D2PB06</accession>
<dbReference type="OrthoDB" id="297219at2759"/>
<keyword evidence="3" id="KW-0539">Nucleus</keyword>
<dbReference type="GO" id="GO:1902369">
    <property type="term" value="P:negative regulation of RNA catabolic process"/>
    <property type="evidence" value="ECO:0007669"/>
    <property type="project" value="TreeGrafter"/>
</dbReference>
<evidence type="ECO:0000256" key="1">
    <source>
        <dbReference type="ARBA" id="ARBA00004123"/>
    </source>
</evidence>
<comment type="subcellular location">
    <subcellularLocation>
        <location evidence="1">Nucleus</location>
    </subcellularLocation>
</comment>
<gene>
    <name evidence="5" type="ORF">HYPSUDRAFT_64477</name>
</gene>
<dbReference type="Proteomes" id="UP000054270">
    <property type="component" value="Unassembled WGS sequence"/>
</dbReference>
<feature type="compositionally biased region" description="Basic and acidic residues" evidence="4">
    <location>
        <begin position="36"/>
        <end position="61"/>
    </location>
</feature>
<protein>
    <recommendedName>
        <fullName evidence="7">DUF1740-domain-containing protein</fullName>
    </recommendedName>
</protein>
<dbReference type="Gene3D" id="1.25.40.10">
    <property type="entry name" value="Tetratricopeptide repeat domain"/>
    <property type="match status" value="1"/>
</dbReference>
<dbReference type="AlphaFoldDB" id="A0A0D2PB06"/>
<dbReference type="OMA" id="MRDKELH"/>
<evidence type="ECO:0000256" key="3">
    <source>
        <dbReference type="ARBA" id="ARBA00023242"/>
    </source>
</evidence>
<comment type="similarity">
    <text evidence="2">Belongs to the NRDE2 family.</text>
</comment>
<feature type="region of interest" description="Disordered" evidence="4">
    <location>
        <begin position="1"/>
        <end position="94"/>
    </location>
</feature>
<proteinExistence type="inferred from homology"/>
<dbReference type="Pfam" id="PF08424">
    <property type="entry name" value="NRDE-2"/>
    <property type="match status" value="1"/>
</dbReference>